<evidence type="ECO:0000313" key="6">
    <source>
        <dbReference type="EMBL" id="HIV09268.1"/>
    </source>
</evidence>
<dbReference type="Pfam" id="PF01934">
    <property type="entry name" value="HepT-like"/>
    <property type="match status" value="1"/>
</dbReference>
<comment type="caution">
    <text evidence="6">The sequence shown here is derived from an EMBL/GenBank/DDBJ whole genome shotgun (WGS) entry which is preliminary data.</text>
</comment>
<keyword evidence="1" id="KW-0597">Phosphoprotein</keyword>
<dbReference type="InterPro" id="IPR008201">
    <property type="entry name" value="HepT-like"/>
</dbReference>
<dbReference type="PANTHER" id="PTHR34139">
    <property type="entry name" value="UPF0331 PROTEIN MJ0127"/>
    <property type="match status" value="1"/>
</dbReference>
<keyword evidence="5" id="KW-0378">Hydrolase</keyword>
<organism evidence="6 7">
    <name type="scientific">Candidatus Spyradenecus faecavium</name>
    <dbReference type="NCBI Taxonomy" id="2840947"/>
    <lineage>
        <taxon>Bacteria</taxon>
        <taxon>Pseudomonadati</taxon>
        <taxon>Lentisphaerota</taxon>
        <taxon>Lentisphaeria</taxon>
        <taxon>Lentisphaerales</taxon>
        <taxon>Lentisphaeraceae</taxon>
        <taxon>Lentisphaeraceae incertae sedis</taxon>
        <taxon>Candidatus Spyradenecus</taxon>
    </lineage>
</organism>
<dbReference type="GO" id="GO:0004540">
    <property type="term" value="F:RNA nuclease activity"/>
    <property type="evidence" value="ECO:0007669"/>
    <property type="project" value="InterPro"/>
</dbReference>
<keyword evidence="4" id="KW-0547">Nucleotide-binding</keyword>
<proteinExistence type="predicted"/>
<dbReference type="GO" id="GO:0016787">
    <property type="term" value="F:hydrolase activity"/>
    <property type="evidence" value="ECO:0007669"/>
    <property type="project" value="UniProtKB-KW"/>
</dbReference>
<dbReference type="InterPro" id="IPR051813">
    <property type="entry name" value="HepT_RNase_toxin"/>
</dbReference>
<evidence type="ECO:0000256" key="3">
    <source>
        <dbReference type="ARBA" id="ARBA00022722"/>
    </source>
</evidence>
<keyword evidence="2" id="KW-1277">Toxin-antitoxin system</keyword>
<dbReference type="GO" id="GO:0000166">
    <property type="term" value="F:nucleotide binding"/>
    <property type="evidence" value="ECO:0007669"/>
    <property type="project" value="UniProtKB-KW"/>
</dbReference>
<name>A0A9D1T3F6_9BACT</name>
<dbReference type="Proteomes" id="UP000886845">
    <property type="component" value="Unassembled WGS sequence"/>
</dbReference>
<dbReference type="AlphaFoldDB" id="A0A9D1T3F6"/>
<evidence type="ECO:0000256" key="5">
    <source>
        <dbReference type="ARBA" id="ARBA00022801"/>
    </source>
</evidence>
<reference evidence="6" key="2">
    <citation type="journal article" date="2021" name="PeerJ">
        <title>Extensive microbial diversity within the chicken gut microbiome revealed by metagenomics and culture.</title>
        <authorList>
            <person name="Gilroy R."/>
            <person name="Ravi A."/>
            <person name="Getino M."/>
            <person name="Pursley I."/>
            <person name="Horton D.L."/>
            <person name="Alikhan N.F."/>
            <person name="Baker D."/>
            <person name="Gharbi K."/>
            <person name="Hall N."/>
            <person name="Watson M."/>
            <person name="Adriaenssens E.M."/>
            <person name="Foster-Nyarko E."/>
            <person name="Jarju S."/>
            <person name="Secka A."/>
            <person name="Antonio M."/>
            <person name="Oren A."/>
            <person name="Chaudhuri R.R."/>
            <person name="La Ragione R."/>
            <person name="Hildebrand F."/>
            <person name="Pallen M.J."/>
        </authorList>
    </citation>
    <scope>NUCLEOTIDE SEQUENCE</scope>
    <source>
        <strain evidence="6">35461</strain>
    </source>
</reference>
<evidence type="ECO:0000256" key="1">
    <source>
        <dbReference type="ARBA" id="ARBA00022553"/>
    </source>
</evidence>
<evidence type="ECO:0000256" key="4">
    <source>
        <dbReference type="ARBA" id="ARBA00022741"/>
    </source>
</evidence>
<reference evidence="6" key="1">
    <citation type="submission" date="2020-10" db="EMBL/GenBank/DDBJ databases">
        <authorList>
            <person name="Gilroy R."/>
        </authorList>
    </citation>
    <scope>NUCLEOTIDE SEQUENCE</scope>
    <source>
        <strain evidence="6">35461</strain>
    </source>
</reference>
<evidence type="ECO:0000256" key="2">
    <source>
        <dbReference type="ARBA" id="ARBA00022649"/>
    </source>
</evidence>
<dbReference type="EMBL" id="DVOR01000129">
    <property type="protein sequence ID" value="HIV09268.1"/>
    <property type="molecule type" value="Genomic_DNA"/>
</dbReference>
<gene>
    <name evidence="6" type="ORF">IAC79_04050</name>
</gene>
<keyword evidence="3" id="KW-0540">Nuclease</keyword>
<protein>
    <submittedName>
        <fullName evidence="6">DUF86 domain-containing protein</fullName>
    </submittedName>
</protein>
<evidence type="ECO:0000313" key="7">
    <source>
        <dbReference type="Proteomes" id="UP000886845"/>
    </source>
</evidence>
<dbReference type="PANTHER" id="PTHR34139:SF1">
    <property type="entry name" value="RNASE MJ1380-RELATED"/>
    <property type="match status" value="1"/>
</dbReference>
<dbReference type="GO" id="GO:0110001">
    <property type="term" value="C:toxin-antitoxin complex"/>
    <property type="evidence" value="ECO:0007669"/>
    <property type="project" value="InterPro"/>
</dbReference>
<accession>A0A9D1T3F6</accession>
<sequence length="118" mass="13569">MNRDLTRLEHMLAAIDRIQAFTSAITYEAFIDSDEKVSAVLYQFMVLGEALGQISEDFRAAHPDCPWTLWLKTIKGMRNIVVHDYVKVDNAMIWQTILDDLPPLRVALERLYRDASNA</sequence>